<feature type="region of interest" description="Disordered" evidence="1">
    <location>
        <begin position="47"/>
        <end position="79"/>
    </location>
</feature>
<accession>A0ABV9A2A7</accession>
<sequence>MTQIELDAATKQRLADEVERLVAMGKTRKEARQIVWLDYQDELAAFTAPAPPEPVQPEPAPPDTPVPEPPEPPPQPAVTTPVRKFWQAADEPSFTPDWLSRNRVELAKVKRLLRSKT</sequence>
<keyword evidence="3" id="KW-1185">Reference proteome</keyword>
<dbReference type="Proteomes" id="UP001595999">
    <property type="component" value="Unassembled WGS sequence"/>
</dbReference>
<evidence type="ECO:0000256" key="1">
    <source>
        <dbReference type="SAM" id="MobiDB-lite"/>
    </source>
</evidence>
<evidence type="ECO:0000313" key="3">
    <source>
        <dbReference type="Proteomes" id="UP001595999"/>
    </source>
</evidence>
<gene>
    <name evidence="2" type="ORF">ACFO0R_19650</name>
</gene>
<evidence type="ECO:0000313" key="2">
    <source>
        <dbReference type="EMBL" id="MFC4491831.1"/>
    </source>
</evidence>
<feature type="compositionally biased region" description="Pro residues" evidence="1">
    <location>
        <begin position="49"/>
        <end position="76"/>
    </location>
</feature>
<organism evidence="2 3">
    <name type="scientific">Chromobacterium aquaticum</name>
    <dbReference type="NCBI Taxonomy" id="467180"/>
    <lineage>
        <taxon>Bacteria</taxon>
        <taxon>Pseudomonadati</taxon>
        <taxon>Pseudomonadota</taxon>
        <taxon>Betaproteobacteria</taxon>
        <taxon>Neisseriales</taxon>
        <taxon>Chromobacteriaceae</taxon>
        <taxon>Chromobacterium</taxon>
    </lineage>
</organism>
<comment type="caution">
    <text evidence="2">The sequence shown here is derived from an EMBL/GenBank/DDBJ whole genome shotgun (WGS) entry which is preliminary data.</text>
</comment>
<proteinExistence type="predicted"/>
<reference evidence="3" key="1">
    <citation type="journal article" date="2019" name="Int. J. Syst. Evol. Microbiol.">
        <title>The Global Catalogue of Microorganisms (GCM) 10K type strain sequencing project: providing services to taxonomists for standard genome sequencing and annotation.</title>
        <authorList>
            <consortium name="The Broad Institute Genomics Platform"/>
            <consortium name="The Broad Institute Genome Sequencing Center for Infectious Disease"/>
            <person name="Wu L."/>
            <person name="Ma J."/>
        </authorList>
    </citation>
    <scope>NUCLEOTIDE SEQUENCE [LARGE SCALE GENOMIC DNA]</scope>
    <source>
        <strain evidence="3">CGMCC 4.7608</strain>
    </source>
</reference>
<dbReference type="RefSeq" id="WP_231462914.1">
    <property type="nucleotide sequence ID" value="NZ_JAJOHW010000089.1"/>
</dbReference>
<name>A0ABV9A2A7_9NEIS</name>
<dbReference type="EMBL" id="JBHSEK010000017">
    <property type="protein sequence ID" value="MFC4491831.1"/>
    <property type="molecule type" value="Genomic_DNA"/>
</dbReference>
<protein>
    <submittedName>
        <fullName evidence="2">Uncharacterized protein</fullName>
    </submittedName>
</protein>